<evidence type="ECO:0000256" key="15">
    <source>
        <dbReference type="SAM" id="Phobius"/>
    </source>
</evidence>
<feature type="domain" description="Cadherin" evidence="17">
    <location>
        <begin position="822"/>
        <end position="942"/>
    </location>
</feature>
<keyword evidence="9 15" id="KW-1133">Transmembrane helix</keyword>
<keyword evidence="5 16" id="KW-0732">Signal</keyword>
<reference evidence="18" key="1">
    <citation type="submission" date="2021-03" db="EMBL/GenBank/DDBJ databases">
        <title>Chromosome level genome of the anhydrobiotic midge Polypedilum vanderplanki.</title>
        <authorList>
            <person name="Yoshida Y."/>
            <person name="Kikawada T."/>
            <person name="Gusev O."/>
        </authorList>
    </citation>
    <scope>NUCLEOTIDE SEQUENCE</scope>
    <source>
        <strain evidence="18">NIAS01</strain>
        <tissue evidence="18">Whole body or cell culture</tissue>
    </source>
</reference>
<feature type="domain" description="Cadherin" evidence="17">
    <location>
        <begin position="256"/>
        <end position="372"/>
    </location>
</feature>
<dbReference type="PROSITE" id="PS50268">
    <property type="entry name" value="CADHERIN_2"/>
    <property type="match status" value="14"/>
</dbReference>
<dbReference type="PROSITE" id="PS00232">
    <property type="entry name" value="CADHERIN_1"/>
    <property type="match status" value="2"/>
</dbReference>
<dbReference type="GO" id="GO:0048731">
    <property type="term" value="P:system development"/>
    <property type="evidence" value="ECO:0007669"/>
    <property type="project" value="UniProtKB-ARBA"/>
</dbReference>
<feature type="domain" description="Cadherin" evidence="17">
    <location>
        <begin position="491"/>
        <end position="593"/>
    </location>
</feature>
<keyword evidence="6" id="KW-0677">Repeat</keyword>
<evidence type="ECO:0000256" key="16">
    <source>
        <dbReference type="SAM" id="SignalP"/>
    </source>
</evidence>
<feature type="chain" id="PRO_5039921853" description="Cadherin domain-containing protein" evidence="16">
    <location>
        <begin position="21"/>
        <end position="1819"/>
    </location>
</feature>
<dbReference type="GO" id="GO:0030154">
    <property type="term" value="P:cell differentiation"/>
    <property type="evidence" value="ECO:0007669"/>
    <property type="project" value="UniProtKB-ARBA"/>
</dbReference>
<dbReference type="GO" id="GO:0048513">
    <property type="term" value="P:animal organ development"/>
    <property type="evidence" value="ECO:0007669"/>
    <property type="project" value="UniProtKB-ARBA"/>
</dbReference>
<dbReference type="GO" id="GO:0005886">
    <property type="term" value="C:plasma membrane"/>
    <property type="evidence" value="ECO:0007669"/>
    <property type="project" value="UniProtKB-SubCell"/>
</dbReference>
<keyword evidence="4 15" id="KW-0812">Transmembrane</keyword>
<dbReference type="PANTHER" id="PTHR24026:SF133">
    <property type="entry name" value="CADHERIN-RELATED FAMILY MEMBER 2"/>
    <property type="match status" value="1"/>
</dbReference>
<feature type="domain" description="Cadherin" evidence="17">
    <location>
        <begin position="1048"/>
        <end position="1164"/>
    </location>
</feature>
<feature type="domain" description="Cadherin" evidence="17">
    <location>
        <begin position="1169"/>
        <end position="1282"/>
    </location>
</feature>
<keyword evidence="3" id="KW-0245">EGF-like domain</keyword>
<dbReference type="Proteomes" id="UP001107558">
    <property type="component" value="Chromosome 1"/>
</dbReference>
<feature type="domain" description="Cadherin" evidence="17">
    <location>
        <begin position="33"/>
        <end position="133"/>
    </location>
</feature>
<evidence type="ECO:0000256" key="11">
    <source>
        <dbReference type="ARBA" id="ARBA00023157"/>
    </source>
</evidence>
<evidence type="ECO:0000256" key="10">
    <source>
        <dbReference type="ARBA" id="ARBA00023136"/>
    </source>
</evidence>
<feature type="transmembrane region" description="Helical" evidence="15">
    <location>
        <begin position="1757"/>
        <end position="1780"/>
    </location>
</feature>
<dbReference type="OrthoDB" id="6491773at2759"/>
<dbReference type="GO" id="GO:0007163">
    <property type="term" value="P:establishment or maintenance of cell polarity"/>
    <property type="evidence" value="ECO:0007669"/>
    <property type="project" value="UniProtKB-ARBA"/>
</dbReference>
<evidence type="ECO:0000256" key="5">
    <source>
        <dbReference type="ARBA" id="ARBA00022729"/>
    </source>
</evidence>
<comment type="caution">
    <text evidence="18">The sequence shown here is derived from an EMBL/GenBank/DDBJ whole genome shotgun (WGS) entry which is preliminary data.</text>
</comment>
<evidence type="ECO:0000256" key="3">
    <source>
        <dbReference type="ARBA" id="ARBA00022536"/>
    </source>
</evidence>
<evidence type="ECO:0000256" key="14">
    <source>
        <dbReference type="PROSITE-ProRule" id="PRU00043"/>
    </source>
</evidence>
<keyword evidence="2" id="KW-1003">Cell membrane</keyword>
<keyword evidence="19" id="KW-1185">Reference proteome</keyword>
<dbReference type="Pfam" id="PF00028">
    <property type="entry name" value="Cadherin"/>
    <property type="match status" value="8"/>
</dbReference>
<dbReference type="InterPro" id="IPR002126">
    <property type="entry name" value="Cadherin-like_dom"/>
</dbReference>
<proteinExistence type="predicted"/>
<protein>
    <recommendedName>
        <fullName evidence="17">Cadherin domain-containing protein</fullName>
    </recommendedName>
</protein>
<feature type="domain" description="Cadherin" evidence="17">
    <location>
        <begin position="134"/>
        <end position="255"/>
    </location>
</feature>
<evidence type="ECO:0000256" key="7">
    <source>
        <dbReference type="ARBA" id="ARBA00022837"/>
    </source>
</evidence>
<keyword evidence="12" id="KW-0325">Glycoprotein</keyword>
<evidence type="ECO:0000256" key="1">
    <source>
        <dbReference type="ARBA" id="ARBA00004251"/>
    </source>
</evidence>
<evidence type="ECO:0000256" key="12">
    <source>
        <dbReference type="ARBA" id="ARBA00023180"/>
    </source>
</evidence>
<evidence type="ECO:0000256" key="8">
    <source>
        <dbReference type="ARBA" id="ARBA00022889"/>
    </source>
</evidence>
<dbReference type="PANTHER" id="PTHR24026">
    <property type="entry name" value="FAT ATYPICAL CADHERIN-RELATED"/>
    <property type="match status" value="1"/>
</dbReference>
<feature type="domain" description="Cadherin" evidence="17">
    <location>
        <begin position="373"/>
        <end position="490"/>
    </location>
</feature>
<feature type="domain" description="Cadherin" evidence="17">
    <location>
        <begin position="718"/>
        <end position="821"/>
    </location>
</feature>
<dbReference type="FunFam" id="2.60.40.60:FF:000098">
    <property type="entry name" value="cadherin-23 isoform X1"/>
    <property type="match status" value="1"/>
</dbReference>
<evidence type="ECO:0000259" key="17">
    <source>
        <dbReference type="PROSITE" id="PS50268"/>
    </source>
</evidence>
<dbReference type="EMBL" id="JADBJN010000001">
    <property type="protein sequence ID" value="KAG5681556.1"/>
    <property type="molecule type" value="Genomic_DNA"/>
</dbReference>
<evidence type="ECO:0000256" key="6">
    <source>
        <dbReference type="ARBA" id="ARBA00022737"/>
    </source>
</evidence>
<dbReference type="InterPro" id="IPR015919">
    <property type="entry name" value="Cadherin-like_sf"/>
</dbReference>
<dbReference type="GO" id="GO:0007156">
    <property type="term" value="P:homophilic cell adhesion via plasma membrane adhesion molecules"/>
    <property type="evidence" value="ECO:0007669"/>
    <property type="project" value="InterPro"/>
</dbReference>
<dbReference type="Gene3D" id="2.60.40.60">
    <property type="entry name" value="Cadherins"/>
    <property type="match status" value="14"/>
</dbReference>
<feature type="domain" description="Cadherin" evidence="17">
    <location>
        <begin position="950"/>
        <end position="1047"/>
    </location>
</feature>
<name>A0A9J6CHP5_POLVA</name>
<dbReference type="InterPro" id="IPR020894">
    <property type="entry name" value="Cadherin_CS"/>
</dbReference>
<dbReference type="CDD" id="cd11304">
    <property type="entry name" value="Cadherin_repeat"/>
    <property type="match status" value="13"/>
</dbReference>
<evidence type="ECO:0000256" key="4">
    <source>
        <dbReference type="ARBA" id="ARBA00022692"/>
    </source>
</evidence>
<evidence type="ECO:0000313" key="18">
    <source>
        <dbReference type="EMBL" id="KAG5681556.1"/>
    </source>
</evidence>
<feature type="domain" description="Cadherin" evidence="17">
    <location>
        <begin position="594"/>
        <end position="705"/>
    </location>
</feature>
<feature type="signal peptide" evidence="16">
    <location>
        <begin position="1"/>
        <end position="20"/>
    </location>
</feature>
<dbReference type="GO" id="GO:0048589">
    <property type="term" value="P:developmental growth"/>
    <property type="evidence" value="ECO:0007669"/>
    <property type="project" value="UniProtKB-ARBA"/>
</dbReference>
<dbReference type="PRINTS" id="PR00205">
    <property type="entry name" value="CADHERIN"/>
</dbReference>
<feature type="domain" description="Cadherin" evidence="17">
    <location>
        <begin position="1520"/>
        <end position="1636"/>
    </location>
</feature>
<organism evidence="18 19">
    <name type="scientific">Polypedilum vanderplanki</name>
    <name type="common">Sleeping chironomid midge</name>
    <dbReference type="NCBI Taxonomy" id="319348"/>
    <lineage>
        <taxon>Eukaryota</taxon>
        <taxon>Metazoa</taxon>
        <taxon>Ecdysozoa</taxon>
        <taxon>Arthropoda</taxon>
        <taxon>Hexapoda</taxon>
        <taxon>Insecta</taxon>
        <taxon>Pterygota</taxon>
        <taxon>Neoptera</taxon>
        <taxon>Endopterygota</taxon>
        <taxon>Diptera</taxon>
        <taxon>Nematocera</taxon>
        <taxon>Chironomoidea</taxon>
        <taxon>Chironomidae</taxon>
        <taxon>Chironominae</taxon>
        <taxon>Polypedilum</taxon>
        <taxon>Polypedilum</taxon>
    </lineage>
</organism>
<keyword evidence="7 14" id="KW-0106">Calcium</keyword>
<dbReference type="FunFam" id="2.60.40.60:FF:000118">
    <property type="entry name" value="protocadherin Fat 4"/>
    <property type="match status" value="1"/>
</dbReference>
<dbReference type="SUPFAM" id="SSF49313">
    <property type="entry name" value="Cadherin-like"/>
    <property type="match status" value="13"/>
</dbReference>
<sequence length="1819" mass="205399">MIKFIYILSFFALNLVLVESAENKNKPPYFLSGSDFTSFSIPENFQVGTSVYKLKGIDPEGKKISYSISGPYFSVERETGIVKLIKELDRETQKEIETIITITDEADGSEEPNTVSLRRIIPIRDYNDFFPTFLGRPYSAEIVETANVGQILKTTEIIVIDRDEGVNSEVTVSCHRDNQQQQQHDSCDYFGISTVKRTEGNYTIELRLLKPLDYETKNSYSLTIVAKDGSRDNPLQSNATINIKIIDAQDQPPLFNGMPYTASVEENLKPNVSILLINATDGDIGSPNDVILSLEKEKFGYFKLLKNGKGLAHLATSDIPIDRENPEIVENGGYYTFYVRATEILKNHSLGDSSITSITIMIKDIDDNSPEFNQPFFNLTIPENLAQGMALPKLSIIVNDRDVGSNSEYNLTISNVENADGIFDIFPKSSHGRTQVLVRVKNSTRLDYDVPNSEMRTFIFDIIATINFIPISKTTIEIHLDDVNDNFPTFVQSNYRLQVSENAEMGSKIGNVFAFDDDAGEKYGKISYSLRGFGSEKFETAIDEGGIYVKNTLDYEQQKSYSLSLIARDGGNRESNANIYIDVLDINDNYPQFEMTEYYRSIRDGSKSFEPQFFVKANDADGPTQGNGKILYFIESENSISGHVFNINNDTGEISIQSNSIHSNEASIDGSYELMICAMDFGVPSLKNYTKVIIRVGSENQRPVFQGHFASSFESVPGPPFYRISIYENATVNSNLTMVQAIDPDGDDKLLSYRIMEPSDSFVIDERTGVIKISPYARLDRDSADSYSIIVNAIDSGIPSETSTVTIKVKILDTNNKKPKFRKASYTAYVPERNKGLEVIKVEASDSDLDSKLKYTIVEPVMATTKTGYRLDSMNFDYQSIFQIDENTGSIMLLKNLESSGLYSITLTVKVQDMNGIDPMEQTDTSEVILYVQSYKESGPIFLNDEWNLRDKKISLKINEELPIGTVIFEFKASDPYMNEEIYDFDMENQEYFRLQENKLIISKVIDYENIEKIQFKFDVKAISHDSFSIAHVSIEILNVNDNSPTFEKNEYKVAILENIKENEIILKVKATDEDKIKNSLDKTLGFSHITYSLSGANSPMFVINDVGEIRLAKNQYLDRERQPSVIQFQIVAEDSFGKPLTMKKSFANVTIEVLDVNDSAPKFLNTMKNGIINAVISESSLPNTLIAKLEAYDADEGLNAQVRFEFINEGELTKLLTLNAKTGELKTLKFLTGRGRFEPYEVVVRAIDNGNLIPKQQSLFTDQILHIFIGDTFQNDGTPFFTNTEDEASIYENSPVGTKVYQVFAKDPDDPQTLSGMLRYRIQDDIEDAKYFKIEALTGVVTNTRVLDREVKSKYNVIVEVSDQGEPIQIATRVLKIEVLDVDDEEPTFIREVNSKPIEMAVLEEQSSGIILGNVTAIDKDIGENGAIDYAIVDGNELGFFKLIIANNSALITTTKPIDREEFDRFLLTIKCFKMTQSHNNGRQRSAINYARNYDVNDLSQIQVLIVILDIDDHELEFERKNYMIGIRNTIPINTVIYKVRAYDKDSENSPIKYHFSNNTQYVSQYYRKDSKYKDDIESIFKLNKKTGEILLAKSVSDYVDGHFVLHIHASNNQFSDSEATVKIFVIRDKSIMKFVFSKTSPVDIEQPNSLSKFAEKLQEKMNTSEIEIVTFDAQVLYKPDKALDFTSTTSSCFKLLRNGNSLSTQETKKILNSEEMKNRLRETYLEYSVDSIDLCSFSSESSAQISSIMSSSGNWLVFLALLVLIASLCSTLAAFCLFRRAEMSMKSPILHHRISNPDIYNGINDIGAPHEPIYTIM</sequence>
<feature type="domain" description="Cadherin" evidence="17">
    <location>
        <begin position="1395"/>
        <end position="1519"/>
    </location>
</feature>
<comment type="subcellular location">
    <subcellularLocation>
        <location evidence="1">Cell membrane</location>
        <topology evidence="1">Single-pass type I membrane protein</topology>
    </subcellularLocation>
</comment>
<accession>A0A9J6CHP5</accession>
<evidence type="ECO:0000313" key="19">
    <source>
        <dbReference type="Proteomes" id="UP001107558"/>
    </source>
</evidence>
<keyword evidence="11" id="KW-1015">Disulfide bond</keyword>
<evidence type="ECO:0000256" key="13">
    <source>
        <dbReference type="ARBA" id="ARBA00059331"/>
    </source>
</evidence>
<evidence type="ECO:0000256" key="2">
    <source>
        <dbReference type="ARBA" id="ARBA00022475"/>
    </source>
</evidence>
<dbReference type="GO" id="GO:0005509">
    <property type="term" value="F:calcium ion binding"/>
    <property type="evidence" value="ECO:0007669"/>
    <property type="project" value="UniProtKB-UniRule"/>
</dbReference>
<keyword evidence="10 15" id="KW-0472">Membrane</keyword>
<dbReference type="GO" id="GO:0001736">
    <property type="term" value="P:establishment of planar polarity"/>
    <property type="evidence" value="ECO:0007669"/>
    <property type="project" value="UniProtKB-ARBA"/>
</dbReference>
<gene>
    <name evidence="18" type="ORF">PVAND_010976</name>
</gene>
<evidence type="ECO:0000256" key="9">
    <source>
        <dbReference type="ARBA" id="ARBA00022989"/>
    </source>
</evidence>
<keyword evidence="8" id="KW-0130">Cell adhesion</keyword>
<feature type="domain" description="Cadherin" evidence="17">
    <location>
        <begin position="1283"/>
        <end position="1390"/>
    </location>
</feature>
<dbReference type="SMART" id="SM00112">
    <property type="entry name" value="CA"/>
    <property type="match status" value="14"/>
</dbReference>
<dbReference type="FunFam" id="2.60.40.60:FF:000039">
    <property type="entry name" value="FAT atypical cadherin 3"/>
    <property type="match status" value="1"/>
</dbReference>
<comment type="function">
    <text evidence="13">Cadherins are calcium-dependent cell adhesion proteins. They preferentially interact with themselves in a homophilic manner in connecting cells.</text>
</comment>